<dbReference type="GO" id="GO:0008237">
    <property type="term" value="F:metallopeptidase activity"/>
    <property type="evidence" value="ECO:0007669"/>
    <property type="project" value="UniProtKB-KW"/>
</dbReference>
<evidence type="ECO:0000259" key="2">
    <source>
        <dbReference type="Pfam" id="PF02517"/>
    </source>
</evidence>
<proteinExistence type="predicted"/>
<dbReference type="Pfam" id="PF02517">
    <property type="entry name" value="Rce1-like"/>
    <property type="match status" value="1"/>
</dbReference>
<name>A0AAC9W3Y4_EUBLI</name>
<keyword evidence="3" id="KW-0645">Protease</keyword>
<keyword evidence="3" id="KW-0482">Metalloprotease</keyword>
<dbReference type="GO" id="GO:0080120">
    <property type="term" value="P:CAAX-box protein maturation"/>
    <property type="evidence" value="ECO:0007669"/>
    <property type="project" value="UniProtKB-ARBA"/>
</dbReference>
<evidence type="ECO:0000256" key="1">
    <source>
        <dbReference type="SAM" id="Phobius"/>
    </source>
</evidence>
<feature type="transmembrane region" description="Helical" evidence="1">
    <location>
        <begin position="111"/>
        <end position="136"/>
    </location>
</feature>
<dbReference type="InterPro" id="IPR003675">
    <property type="entry name" value="Rce1/LyrA-like_dom"/>
</dbReference>
<dbReference type="EMBL" id="CP019962">
    <property type="protein sequence ID" value="ARD67165.1"/>
    <property type="molecule type" value="Genomic_DNA"/>
</dbReference>
<feature type="transmembrane region" description="Helical" evidence="1">
    <location>
        <begin position="143"/>
        <end position="160"/>
    </location>
</feature>
<protein>
    <submittedName>
        <fullName evidence="3">CPBP family intramembrane metalloprotease</fullName>
    </submittedName>
</protein>
<reference evidence="4" key="1">
    <citation type="journal article" date="2017" name="Sci. Rep.">
        <title>Determination of the Genome and Primary Transcriptome of Syngas Fermenting Eubacterium limosum ATCC 8486.</title>
        <authorList>
            <person name="Song Y."/>
            <person name="Shin J."/>
            <person name="Jeong Y."/>
            <person name="Jin S."/>
            <person name="Lee J.K."/>
            <person name="Kim D.R."/>
            <person name="Kim S.C."/>
            <person name="Cho S."/>
            <person name="Cho B.K."/>
        </authorList>
    </citation>
    <scope>NUCLEOTIDE SEQUENCE [LARGE SCALE GENOMIC DNA]</scope>
    <source>
        <strain evidence="4">ATCC 8486</strain>
    </source>
</reference>
<dbReference type="KEGG" id="elim:B2M23_17210"/>
<feature type="transmembrane region" description="Helical" evidence="1">
    <location>
        <begin position="191"/>
        <end position="210"/>
    </location>
</feature>
<organism evidence="3 4">
    <name type="scientific">Eubacterium limosum</name>
    <dbReference type="NCBI Taxonomy" id="1736"/>
    <lineage>
        <taxon>Bacteria</taxon>
        <taxon>Bacillati</taxon>
        <taxon>Bacillota</taxon>
        <taxon>Clostridia</taxon>
        <taxon>Eubacteriales</taxon>
        <taxon>Eubacteriaceae</taxon>
        <taxon>Eubacterium</taxon>
    </lineage>
</organism>
<feature type="transmembrane region" description="Helical" evidence="1">
    <location>
        <begin position="36"/>
        <end position="57"/>
    </location>
</feature>
<feature type="transmembrane region" description="Helical" evidence="1">
    <location>
        <begin position="166"/>
        <end position="184"/>
    </location>
</feature>
<dbReference type="Proteomes" id="UP000192391">
    <property type="component" value="Chromosome"/>
</dbReference>
<sequence>MKIKAENRSAIILILGVIIIAVTYQCLRLLPVSYQILDPISAVYNLFLTGILAFIVLKDEFIEWFKHFSIKWTLITIPSLLVASFALGKIWQLISGEALVENAINSMITWGYVATHIPFMLMGEELLSITLLFALWKKLNWKFWQASLVCAVLFAFWHIASYEYNVLQILITIVAPRLILNEAFKKSNSIWTTWAAHVAFDIISFLPLLLK</sequence>
<dbReference type="AlphaFoldDB" id="A0AAC9W3Y4"/>
<feature type="transmembrane region" description="Helical" evidence="1">
    <location>
        <begin position="69"/>
        <end position="91"/>
    </location>
</feature>
<keyword evidence="3" id="KW-0378">Hydrolase</keyword>
<feature type="domain" description="CAAX prenyl protease 2/Lysostaphin resistance protein A-like" evidence="2">
    <location>
        <begin position="117"/>
        <end position="203"/>
    </location>
</feature>
<evidence type="ECO:0000313" key="4">
    <source>
        <dbReference type="Proteomes" id="UP000192391"/>
    </source>
</evidence>
<evidence type="ECO:0000313" key="3">
    <source>
        <dbReference type="EMBL" id="ARD67165.1"/>
    </source>
</evidence>
<keyword evidence="1" id="KW-0472">Membrane</keyword>
<keyword evidence="1" id="KW-1133">Transmembrane helix</keyword>
<gene>
    <name evidence="3" type="ORF">B2M23_17210</name>
</gene>
<dbReference type="GO" id="GO:0004175">
    <property type="term" value="F:endopeptidase activity"/>
    <property type="evidence" value="ECO:0007669"/>
    <property type="project" value="UniProtKB-ARBA"/>
</dbReference>
<feature type="transmembrane region" description="Helical" evidence="1">
    <location>
        <begin position="12"/>
        <end position="30"/>
    </location>
</feature>
<accession>A0AAC9W3Y4</accession>
<keyword evidence="1" id="KW-0812">Transmembrane</keyword>
<dbReference type="RefSeq" id="WP_052237256.1">
    <property type="nucleotide sequence ID" value="NZ_CP019962.1"/>
</dbReference>